<evidence type="ECO:0008006" key="6">
    <source>
        <dbReference type="Google" id="ProtNLM"/>
    </source>
</evidence>
<evidence type="ECO:0000313" key="4">
    <source>
        <dbReference type="Proteomes" id="UP000237073"/>
    </source>
</evidence>
<evidence type="ECO:0000313" key="2">
    <source>
        <dbReference type="EMBL" id="POP42314.1"/>
    </source>
</evidence>
<sequence>MTYIQKPFSVNGDKETIPQDKQDSGEISFDEGYGPDYEKDIDNDDEAKVIERNKLNWLLCLVTTEIKKYQENGVPDYITKAENGGIDFAYSAAALVRYNGKVYFSLTDANTNTPDRNTWCLFDPSAYMGTNGGVITGDLTINGNLDINGERPYTPSNPQPSTAAGLSIGTVQTLPAGVPATASVTGESPEQVLSLGIPVGDPGKPGDPGPANVLSVGTVQTLAAGEAATAEIIGTTPTQVLNLGIPRGESGGGSAVSILSDGKTYSPNADGVIKLGSAAGKNIVKDTDPFTLMLDKIPAWVPSESNSSLKRENSSAIIIDWATFAFTAGCSYSISKDSINDPLAGKGVKASASWSVTCLSNSYESTIAPGSFLIARESWKTKNSVFFLYRIYESSIIGGAQWMIGTVDMAPAFNIVVE</sequence>
<proteinExistence type="predicted"/>
<dbReference type="RefSeq" id="WP_103677784.1">
    <property type="nucleotide sequence ID" value="NZ_PQGD01000002.1"/>
</dbReference>
<organism evidence="3 5">
    <name type="scientific">Superficieibacter electus</name>
    <dbReference type="NCBI Taxonomy" id="2022662"/>
    <lineage>
        <taxon>Bacteria</taxon>
        <taxon>Pseudomonadati</taxon>
        <taxon>Pseudomonadota</taxon>
        <taxon>Gammaproteobacteria</taxon>
        <taxon>Enterobacterales</taxon>
        <taxon>Enterobacteriaceae</taxon>
        <taxon>Superficieibacter</taxon>
    </lineage>
</organism>
<dbReference type="Proteomes" id="UP000237073">
    <property type="component" value="Unassembled WGS sequence"/>
</dbReference>
<dbReference type="EMBL" id="PQGE01000020">
    <property type="protein sequence ID" value="POP42314.1"/>
    <property type="molecule type" value="Genomic_DNA"/>
</dbReference>
<evidence type="ECO:0000256" key="1">
    <source>
        <dbReference type="SAM" id="MobiDB-lite"/>
    </source>
</evidence>
<evidence type="ECO:0000313" key="3">
    <source>
        <dbReference type="EMBL" id="POP50503.1"/>
    </source>
</evidence>
<accession>A0A2P5GVD1</accession>
<dbReference type="EMBL" id="PQGD01000002">
    <property type="protein sequence ID" value="POP50503.1"/>
    <property type="molecule type" value="Genomic_DNA"/>
</dbReference>
<feature type="region of interest" description="Disordered" evidence="1">
    <location>
        <begin position="1"/>
        <end position="36"/>
    </location>
</feature>
<name>A0A2P5GVD1_9ENTR</name>
<protein>
    <recommendedName>
        <fullName evidence="6">Phage tail protein</fullName>
    </recommendedName>
</protein>
<gene>
    <name evidence="3" type="ORF">CHU32_03510</name>
    <name evidence="2" type="ORF">CHU33_19795</name>
</gene>
<evidence type="ECO:0000313" key="5">
    <source>
        <dbReference type="Proteomes" id="UP000247005"/>
    </source>
</evidence>
<feature type="compositionally biased region" description="Basic and acidic residues" evidence="1">
    <location>
        <begin position="12"/>
        <end position="24"/>
    </location>
</feature>
<dbReference type="Proteomes" id="UP000247005">
    <property type="component" value="Unassembled WGS sequence"/>
</dbReference>
<dbReference type="AlphaFoldDB" id="A0A2P5GVD1"/>
<dbReference type="OrthoDB" id="1921264at2"/>
<reference evidence="4 5" key="1">
    <citation type="submission" date="2018-01" db="EMBL/GenBank/DDBJ databases">
        <title>Superficieibacter electus gen. nov., sp. nov., an extended-spectrum beta-lactamase possessing member of the Enterobacteriaceae family, isolated from intensive care unit surfaces.</title>
        <authorList>
            <person name="Potter R.F."/>
            <person name="D'Souza A.W."/>
        </authorList>
    </citation>
    <scope>NUCLEOTIDE SEQUENCE [LARGE SCALE GENOMIC DNA]</scope>
    <source>
        <strain evidence="3 5">BP-1</strain>
        <strain evidence="2 4">BP-2</strain>
    </source>
</reference>
<keyword evidence="4" id="KW-1185">Reference proteome</keyword>
<comment type="caution">
    <text evidence="3">The sequence shown here is derived from an EMBL/GenBank/DDBJ whole genome shotgun (WGS) entry which is preliminary data.</text>
</comment>